<dbReference type="PANTHER" id="PTHR32419">
    <property type="entry name" value="GLUTATHIONYL-HYDROQUINONE REDUCTASE"/>
    <property type="match status" value="1"/>
</dbReference>
<dbReference type="OrthoDB" id="9769158at2"/>
<dbReference type="Proteomes" id="UP000292564">
    <property type="component" value="Unassembled WGS sequence"/>
</dbReference>
<accession>A0A4Q7ZTU3</accession>
<dbReference type="SUPFAM" id="SSF47616">
    <property type="entry name" value="GST C-terminal domain-like"/>
    <property type="match status" value="1"/>
</dbReference>
<dbReference type="Gene3D" id="3.40.30.10">
    <property type="entry name" value="Glutaredoxin"/>
    <property type="match status" value="1"/>
</dbReference>
<organism evidence="2 3">
    <name type="scientific">Krasilnikovia cinnamomea</name>
    <dbReference type="NCBI Taxonomy" id="349313"/>
    <lineage>
        <taxon>Bacteria</taxon>
        <taxon>Bacillati</taxon>
        <taxon>Actinomycetota</taxon>
        <taxon>Actinomycetes</taxon>
        <taxon>Micromonosporales</taxon>
        <taxon>Micromonosporaceae</taxon>
        <taxon>Krasilnikovia</taxon>
    </lineage>
</organism>
<sequence>MLKLSPASHLASPADTATYGEYPSAPGLDVPPGFRGRITDEGPFTARPFRYHVYGGRFCPGSHRIAIIRELAGLPDIVTMSYVDGARDGRGWAFRERNGPDPVNGFTLLREAYEASEEGFAGQVRVPALWDRLSCRVVSDDARAIGIDLATRFAHLGRPVVETYPAAARDRIEDVDRRLGATVRRGVAVRASAAERTALLEAFELLDARLARSRFLLGRVLTDADIRLWVTLVRYDAGPNAARTINPGLHVYPHLWAYARDLYALPAFRRTTDFAAFTAPDARLPDWNAPTDRAFTPA</sequence>
<dbReference type="Gene3D" id="1.20.1050.10">
    <property type="match status" value="1"/>
</dbReference>
<keyword evidence="3" id="KW-1185">Reference proteome</keyword>
<proteinExistence type="predicted"/>
<dbReference type="AlphaFoldDB" id="A0A4Q7ZTU3"/>
<evidence type="ECO:0000313" key="2">
    <source>
        <dbReference type="EMBL" id="RZU54364.1"/>
    </source>
</evidence>
<dbReference type="Pfam" id="PF13410">
    <property type="entry name" value="GST_C_2"/>
    <property type="match status" value="1"/>
</dbReference>
<dbReference type="InterPro" id="IPR016639">
    <property type="entry name" value="GST_Omega/GSH"/>
</dbReference>
<comment type="caution">
    <text evidence="2">The sequence shown here is derived from an EMBL/GenBank/DDBJ whole genome shotgun (WGS) entry which is preliminary data.</text>
</comment>
<protein>
    <submittedName>
        <fullName evidence="2">Putative glutathione S-transferase</fullName>
    </submittedName>
</protein>
<dbReference type="GO" id="GO:0005737">
    <property type="term" value="C:cytoplasm"/>
    <property type="evidence" value="ECO:0007669"/>
    <property type="project" value="TreeGrafter"/>
</dbReference>
<reference evidence="2 3" key="1">
    <citation type="submission" date="2019-02" db="EMBL/GenBank/DDBJ databases">
        <title>Sequencing the genomes of 1000 actinobacteria strains.</title>
        <authorList>
            <person name="Klenk H.-P."/>
        </authorList>
    </citation>
    <scope>NUCLEOTIDE SEQUENCE [LARGE SCALE GENOMIC DNA]</scope>
    <source>
        <strain evidence="2 3">DSM 45162</strain>
    </source>
</reference>
<dbReference type="EMBL" id="SHKY01000001">
    <property type="protein sequence ID" value="RZU54364.1"/>
    <property type="molecule type" value="Genomic_DNA"/>
</dbReference>
<dbReference type="RefSeq" id="WP_130512726.1">
    <property type="nucleotide sequence ID" value="NZ_SHKY01000001.1"/>
</dbReference>
<name>A0A4Q7ZTU3_9ACTN</name>
<feature type="region of interest" description="Disordered" evidence="1">
    <location>
        <begin position="1"/>
        <end position="25"/>
    </location>
</feature>
<dbReference type="GO" id="GO:0004364">
    <property type="term" value="F:glutathione transferase activity"/>
    <property type="evidence" value="ECO:0007669"/>
    <property type="project" value="InterPro"/>
</dbReference>
<gene>
    <name evidence="2" type="ORF">EV385_6315</name>
</gene>
<evidence type="ECO:0000256" key="1">
    <source>
        <dbReference type="SAM" id="MobiDB-lite"/>
    </source>
</evidence>
<dbReference type="PANTHER" id="PTHR32419:SF6">
    <property type="entry name" value="GLUTATHIONE S-TRANSFERASE OMEGA-LIKE 1-RELATED"/>
    <property type="match status" value="1"/>
</dbReference>
<keyword evidence="2" id="KW-0808">Transferase</keyword>
<dbReference type="InterPro" id="IPR036282">
    <property type="entry name" value="Glutathione-S-Trfase_C_sf"/>
</dbReference>
<evidence type="ECO:0000313" key="3">
    <source>
        <dbReference type="Proteomes" id="UP000292564"/>
    </source>
</evidence>